<organism evidence="7 8">
    <name type="scientific">Desulfamplus magnetovallimortis</name>
    <dbReference type="NCBI Taxonomy" id="1246637"/>
    <lineage>
        <taxon>Bacteria</taxon>
        <taxon>Pseudomonadati</taxon>
        <taxon>Thermodesulfobacteriota</taxon>
        <taxon>Desulfobacteria</taxon>
        <taxon>Desulfobacterales</taxon>
        <taxon>Desulfobacteraceae</taxon>
        <taxon>Desulfamplus</taxon>
    </lineage>
</organism>
<keyword evidence="2" id="KW-0547">Nucleotide-binding</keyword>
<sequence length="298" mass="33510">MPISVNNLFFSYGDRVRQIAQVKSQQIPVEKIRGDEHSLLPPEDACSIRGIDLDFNEGCFYSILGPNGCGKTTFIDLLIGHLRPASGNVFLQGKDIASLSRLDIAKQVALVAQNDTVNFPFTVQEVVMMGRHPYIKRFSMPSSKDVALVKDVMERTGVDRFASRKITELSGGERQRALFARALCQDTPFLFLDEAFSNMDIHHTIRLLDIVREDVLEKGRGVISVFHDINLAAIWSDILVFMKQGEIVSCGKTKDIMDEQLIEDVFHVKPKVEYNSYARSKQASFRSEITTMGKSCNE</sequence>
<evidence type="ECO:0000313" key="7">
    <source>
        <dbReference type="EMBL" id="SLM30244.1"/>
    </source>
</evidence>
<keyword evidence="3 7" id="KW-0067">ATP-binding</keyword>
<evidence type="ECO:0000256" key="1">
    <source>
        <dbReference type="ARBA" id="ARBA00022448"/>
    </source>
</evidence>
<dbReference type="SMART" id="SM00382">
    <property type="entry name" value="AAA"/>
    <property type="match status" value="1"/>
</dbReference>
<evidence type="ECO:0000256" key="4">
    <source>
        <dbReference type="ARBA" id="ARBA00022967"/>
    </source>
</evidence>
<dbReference type="InterPro" id="IPR003439">
    <property type="entry name" value="ABC_transporter-like_ATP-bd"/>
</dbReference>
<dbReference type="RefSeq" id="WP_080807974.1">
    <property type="nucleotide sequence ID" value="NZ_LT828559.1"/>
</dbReference>
<dbReference type="PROSITE" id="PS50893">
    <property type="entry name" value="ABC_TRANSPORTER_2"/>
    <property type="match status" value="1"/>
</dbReference>
<dbReference type="InterPro" id="IPR003593">
    <property type="entry name" value="AAA+_ATPase"/>
</dbReference>
<protein>
    <submittedName>
        <fullName evidence="7">Fe(III) ABC-type transporter, ATP-binding protein</fullName>
    </submittedName>
</protein>
<accession>A0A1W1HCM2</accession>
<keyword evidence="4" id="KW-1278">Translocase</keyword>
<dbReference type="InterPro" id="IPR027417">
    <property type="entry name" value="P-loop_NTPase"/>
</dbReference>
<dbReference type="GO" id="GO:0016887">
    <property type="term" value="F:ATP hydrolysis activity"/>
    <property type="evidence" value="ECO:0007669"/>
    <property type="project" value="InterPro"/>
</dbReference>
<dbReference type="AlphaFoldDB" id="A0A1W1HCM2"/>
<comment type="function">
    <text evidence="5">Part of the ABC transporter complex HmuTUV involved in hemin import. Responsible for energy coupling to the transport system.</text>
</comment>
<dbReference type="PROSITE" id="PS00211">
    <property type="entry name" value="ABC_TRANSPORTER_1"/>
    <property type="match status" value="1"/>
</dbReference>
<dbReference type="CDD" id="cd03214">
    <property type="entry name" value="ABC_Iron-Siderophores_B12_Hemin"/>
    <property type="match status" value="1"/>
</dbReference>
<dbReference type="GO" id="GO:0005524">
    <property type="term" value="F:ATP binding"/>
    <property type="evidence" value="ECO:0007669"/>
    <property type="project" value="UniProtKB-KW"/>
</dbReference>
<keyword evidence="8" id="KW-1185">Reference proteome</keyword>
<keyword evidence="1" id="KW-0813">Transport</keyword>
<dbReference type="STRING" id="1246637.MTBBW1_2170015"/>
<dbReference type="Proteomes" id="UP000191931">
    <property type="component" value="Unassembled WGS sequence"/>
</dbReference>
<evidence type="ECO:0000256" key="3">
    <source>
        <dbReference type="ARBA" id="ARBA00022840"/>
    </source>
</evidence>
<dbReference type="SUPFAM" id="SSF52540">
    <property type="entry name" value="P-loop containing nucleoside triphosphate hydrolases"/>
    <property type="match status" value="1"/>
</dbReference>
<dbReference type="PANTHER" id="PTHR42794:SF1">
    <property type="entry name" value="HEMIN IMPORT ATP-BINDING PROTEIN HMUV"/>
    <property type="match status" value="1"/>
</dbReference>
<dbReference type="OrthoDB" id="9809450at2"/>
<evidence type="ECO:0000259" key="6">
    <source>
        <dbReference type="PROSITE" id="PS50893"/>
    </source>
</evidence>
<dbReference type="FunFam" id="3.40.50.300:FF:000134">
    <property type="entry name" value="Iron-enterobactin ABC transporter ATP-binding protein"/>
    <property type="match status" value="1"/>
</dbReference>
<dbReference type="PANTHER" id="PTHR42794">
    <property type="entry name" value="HEMIN IMPORT ATP-BINDING PROTEIN HMUV"/>
    <property type="match status" value="1"/>
</dbReference>
<dbReference type="EMBL" id="FWEV01000132">
    <property type="protein sequence ID" value="SLM30244.1"/>
    <property type="molecule type" value="Genomic_DNA"/>
</dbReference>
<reference evidence="7 8" key="1">
    <citation type="submission" date="2017-03" db="EMBL/GenBank/DDBJ databases">
        <authorList>
            <person name="Afonso C.L."/>
            <person name="Miller P.J."/>
            <person name="Scott M.A."/>
            <person name="Spackman E."/>
            <person name="Goraichik I."/>
            <person name="Dimitrov K.M."/>
            <person name="Suarez D.L."/>
            <person name="Swayne D.E."/>
        </authorList>
    </citation>
    <scope>NUCLEOTIDE SEQUENCE [LARGE SCALE GENOMIC DNA]</scope>
    <source>
        <strain evidence="7">PRJEB14757</strain>
    </source>
</reference>
<dbReference type="Gene3D" id="3.40.50.300">
    <property type="entry name" value="P-loop containing nucleotide triphosphate hydrolases"/>
    <property type="match status" value="1"/>
</dbReference>
<dbReference type="Pfam" id="PF00005">
    <property type="entry name" value="ABC_tran"/>
    <property type="match status" value="1"/>
</dbReference>
<evidence type="ECO:0000256" key="5">
    <source>
        <dbReference type="ARBA" id="ARBA00037066"/>
    </source>
</evidence>
<evidence type="ECO:0000313" key="8">
    <source>
        <dbReference type="Proteomes" id="UP000191931"/>
    </source>
</evidence>
<dbReference type="InterPro" id="IPR017871">
    <property type="entry name" value="ABC_transporter-like_CS"/>
</dbReference>
<feature type="domain" description="ABC transporter" evidence="6">
    <location>
        <begin position="32"/>
        <end position="269"/>
    </location>
</feature>
<evidence type="ECO:0000256" key="2">
    <source>
        <dbReference type="ARBA" id="ARBA00022741"/>
    </source>
</evidence>
<name>A0A1W1HCM2_9BACT</name>
<gene>
    <name evidence="7" type="ORF">MTBBW1_2170015</name>
</gene>
<proteinExistence type="predicted"/>